<keyword evidence="1" id="KW-0378">Hydrolase</keyword>
<dbReference type="PRINTS" id="PR00111">
    <property type="entry name" value="ABHYDROLASE"/>
</dbReference>
<dbReference type="GO" id="GO:0004301">
    <property type="term" value="F:epoxide hydrolase activity"/>
    <property type="evidence" value="ECO:0007669"/>
    <property type="project" value="UniProtKB-ARBA"/>
</dbReference>
<dbReference type="Gene3D" id="3.40.50.1820">
    <property type="entry name" value="alpha/beta hydrolase"/>
    <property type="match status" value="1"/>
</dbReference>
<proteinExistence type="inferred from homology"/>
<dbReference type="VEuPathDB" id="VectorBase:AFUN019052"/>
<dbReference type="VEuPathDB" id="VectorBase:AFUN2_000590"/>
<organism evidence="4">
    <name type="scientific">Anopheles funestus</name>
    <name type="common">African malaria mosquito</name>
    <dbReference type="NCBI Taxonomy" id="62324"/>
    <lineage>
        <taxon>Eukaryota</taxon>
        <taxon>Metazoa</taxon>
        <taxon>Ecdysozoa</taxon>
        <taxon>Arthropoda</taxon>
        <taxon>Hexapoda</taxon>
        <taxon>Insecta</taxon>
        <taxon>Pterygota</taxon>
        <taxon>Neoptera</taxon>
        <taxon>Endopterygota</taxon>
        <taxon>Diptera</taxon>
        <taxon>Nematocera</taxon>
        <taxon>Culicoidea</taxon>
        <taxon>Culicidae</taxon>
        <taxon>Anophelinae</taxon>
        <taxon>Anopheles</taxon>
    </lineage>
</organism>
<accession>A0A4Y0BG41</accession>
<dbReference type="InterPro" id="IPR029058">
    <property type="entry name" value="AB_hydrolase_fold"/>
</dbReference>
<name>A0A4Y0BG41_ANOFN</name>
<dbReference type="PRINTS" id="PR00412">
    <property type="entry name" value="EPOXHYDRLASE"/>
</dbReference>
<evidence type="ECO:0000259" key="3">
    <source>
        <dbReference type="Pfam" id="PF00561"/>
    </source>
</evidence>
<sequence length="395" mass="45364">MDQLVIGCLRRAVFVCGVFLLRIFRWLNVSYWIPTPRPHPPDTLNHSKWGTHRYIKIHDIKLHYVEKGSNSKPLMLFLHGLPDFWYTWRYQMHEFSQDYWTVALDLPGFGRSEPPIYSVTYKINNLGRIVCSLISTLGKSDCILVANGAGAILGWQIINQYPERVSKYVMLGTPSEAILQQLFERGAIPLGTLLKSAFLLYAGRLPALLARAGDYAIFDELLGANSKPQDLEAYKYTFGQPSAVERAITAFRENFIDFFLEEYEFRVRKASNTPGLFLFGERDCSIDPEEYATLLMHIYQPLETRFVPRVGQFMHQDNPKTVNKYISEFLREQFTQPTHLISNTPEKQIVVKEVCNNCYGKAHSNTEAHHDGCATNCDGQEHKHLLHNLRIPICS</sequence>
<dbReference type="Pfam" id="PF00561">
    <property type="entry name" value="Abhydrolase_1"/>
    <property type="match status" value="1"/>
</dbReference>
<reference evidence="4" key="1">
    <citation type="submission" date="2020-05" db="UniProtKB">
        <authorList>
            <consortium name="EnsemblMetazoa"/>
        </authorList>
    </citation>
    <scope>IDENTIFICATION</scope>
    <source>
        <strain evidence="4">FUMOZ</strain>
    </source>
</reference>
<evidence type="ECO:0000256" key="2">
    <source>
        <dbReference type="ARBA" id="ARBA00038334"/>
    </source>
</evidence>
<comment type="similarity">
    <text evidence="2">Belongs to the AB hydrolase superfamily. Epoxide hydrolase family.</text>
</comment>
<evidence type="ECO:0000256" key="1">
    <source>
        <dbReference type="ARBA" id="ARBA00022801"/>
    </source>
</evidence>
<feature type="domain" description="AB hydrolase-1" evidence="3">
    <location>
        <begin position="73"/>
        <end position="177"/>
    </location>
</feature>
<dbReference type="InterPro" id="IPR000639">
    <property type="entry name" value="Epox_hydrolase-like"/>
</dbReference>
<dbReference type="AlphaFoldDB" id="A0A4Y0BG41"/>
<protein>
    <recommendedName>
        <fullName evidence="3">AB hydrolase-1 domain-containing protein</fullName>
    </recommendedName>
</protein>
<dbReference type="SUPFAM" id="SSF53474">
    <property type="entry name" value="alpha/beta-Hydrolases"/>
    <property type="match status" value="1"/>
</dbReference>
<dbReference type="InterPro" id="IPR000073">
    <property type="entry name" value="AB_hydrolase_1"/>
</dbReference>
<evidence type="ECO:0000313" key="4">
    <source>
        <dbReference type="EnsemblMetazoa" id="AFUN019052-PA"/>
    </source>
</evidence>
<dbReference type="STRING" id="62324.A0A4Y0BG41"/>
<dbReference type="PANTHER" id="PTHR43329">
    <property type="entry name" value="EPOXIDE HYDROLASE"/>
    <property type="match status" value="1"/>
</dbReference>
<dbReference type="EnsemblMetazoa" id="AFUN019052-RA">
    <property type="protein sequence ID" value="AFUN019052-PA"/>
    <property type="gene ID" value="AFUN019052"/>
</dbReference>